<evidence type="ECO:0000313" key="1">
    <source>
        <dbReference type="EMBL" id="SHE56084.1"/>
    </source>
</evidence>
<dbReference type="RefSeq" id="WP_072860832.1">
    <property type="nucleotide sequence ID" value="NZ_FQUX01000001.1"/>
</dbReference>
<evidence type="ECO:0000313" key="2">
    <source>
        <dbReference type="Proteomes" id="UP000184406"/>
    </source>
</evidence>
<dbReference type="Pfam" id="PF12771">
    <property type="entry name" value="SusD-like_2"/>
    <property type="match status" value="1"/>
</dbReference>
<gene>
    <name evidence="1" type="ORF">SAMN03080594_101622</name>
</gene>
<keyword evidence="2" id="KW-1185">Reference proteome</keyword>
<dbReference type="Gene3D" id="1.25.40.390">
    <property type="match status" value="1"/>
</dbReference>
<dbReference type="AlphaFoldDB" id="A0A1M4UHE9"/>
<protein>
    <submittedName>
        <fullName evidence="1">Starch-binding associating with outer membrane</fullName>
    </submittedName>
</protein>
<organism evidence="1 2">
    <name type="scientific">Arenibacter palladensis</name>
    <dbReference type="NCBI Taxonomy" id="237373"/>
    <lineage>
        <taxon>Bacteria</taxon>
        <taxon>Pseudomonadati</taxon>
        <taxon>Bacteroidota</taxon>
        <taxon>Flavobacteriia</taxon>
        <taxon>Flavobacteriales</taxon>
        <taxon>Flavobacteriaceae</taxon>
        <taxon>Arenibacter</taxon>
    </lineage>
</organism>
<dbReference type="PROSITE" id="PS51257">
    <property type="entry name" value="PROKAR_LIPOPROTEIN"/>
    <property type="match status" value="1"/>
</dbReference>
<dbReference type="OrthoDB" id="725917at2"/>
<dbReference type="Proteomes" id="UP000184406">
    <property type="component" value="Unassembled WGS sequence"/>
</dbReference>
<dbReference type="InterPro" id="IPR041662">
    <property type="entry name" value="SusD-like_2"/>
</dbReference>
<name>A0A1M4UHE9_9FLAO</name>
<accession>A0A1M4UHE9</accession>
<reference evidence="2" key="1">
    <citation type="submission" date="2016-11" db="EMBL/GenBank/DDBJ databases">
        <authorList>
            <person name="Varghese N."/>
            <person name="Submissions S."/>
        </authorList>
    </citation>
    <scope>NUCLEOTIDE SEQUENCE [LARGE SCALE GENOMIC DNA]</scope>
    <source>
        <strain evidence="2">DSM 17539</strain>
    </source>
</reference>
<sequence length="493" mass="55768">MKKIGILFGLTVLIALTGCQDLTELNDNPNNVSETHPQLLLTNIASNAFQVDGTGALYASRILVQTDGENNNQYYNWDRASFDDYNMLGEVTKMMQEAERIESDEYIALSKFFRAYYFYNLTLTFGDIPYSEALKGETEEQYLPKYDTQKEVFVGILKELSEANELLEGNTNIIAGDIIFGGNTTKWQKLVNSFRLKVLMTLSKKVGDADLNIISSFASIYNNEPIMVSNEDNGQLVFLDEEGSRYTEFNSSGYGSGMYMSSTFIERLQDRQDPRLFIYCGQTKNAKEAGLAIDDFMAYEGGDPLAPYAEVNDKAAAGDVSKVNLRYTTDPTTEPHNLMGYWELEFILAEASVRGWIATDAKEHYENGVKSSFDFYNTYAKNFETYVEPTDADTYLLGSEVAFDNSLTTAEKMELILTQKYFTSFLQTGWRAYFDHLRTGYPAFAQLPGATPPTRWIYPNSEYNNNTANVAAAIERQFGAGNDKIREITWWLE</sequence>
<dbReference type="SUPFAM" id="SSF48452">
    <property type="entry name" value="TPR-like"/>
    <property type="match status" value="1"/>
</dbReference>
<proteinExistence type="predicted"/>
<dbReference type="InterPro" id="IPR011990">
    <property type="entry name" value="TPR-like_helical_dom_sf"/>
</dbReference>
<dbReference type="EMBL" id="FQUX01000001">
    <property type="protein sequence ID" value="SHE56084.1"/>
    <property type="molecule type" value="Genomic_DNA"/>
</dbReference>